<dbReference type="SMART" id="SM00368">
    <property type="entry name" value="LRR_RI"/>
    <property type="match status" value="2"/>
</dbReference>
<dbReference type="Proteomes" id="UP000694621">
    <property type="component" value="Unplaced"/>
</dbReference>
<dbReference type="Gene3D" id="3.80.10.10">
    <property type="entry name" value="Ribonuclease Inhibitor"/>
    <property type="match status" value="1"/>
</dbReference>
<dbReference type="SUPFAM" id="SSF52047">
    <property type="entry name" value="RNI-like"/>
    <property type="match status" value="1"/>
</dbReference>
<dbReference type="InterPro" id="IPR051261">
    <property type="entry name" value="NLR"/>
</dbReference>
<evidence type="ECO:0008006" key="5">
    <source>
        <dbReference type="Google" id="ProtNLM"/>
    </source>
</evidence>
<dbReference type="InterPro" id="IPR032675">
    <property type="entry name" value="LRR_dom_sf"/>
</dbReference>
<accession>A0A8B9HML8</accession>
<keyword evidence="1" id="KW-0433">Leucine-rich repeat</keyword>
<reference evidence="3" key="1">
    <citation type="submission" date="2025-08" db="UniProtKB">
        <authorList>
            <consortium name="Ensembl"/>
        </authorList>
    </citation>
    <scope>IDENTIFICATION</scope>
</reference>
<dbReference type="PANTHER" id="PTHR24106">
    <property type="entry name" value="NACHT, LRR AND CARD DOMAINS-CONTAINING"/>
    <property type="match status" value="1"/>
</dbReference>
<organism evidence="3 4">
    <name type="scientific">Astyanax mexicanus</name>
    <name type="common">Blind cave fish</name>
    <name type="synonym">Astyanax fasciatus mexicanus</name>
    <dbReference type="NCBI Taxonomy" id="7994"/>
    <lineage>
        <taxon>Eukaryota</taxon>
        <taxon>Metazoa</taxon>
        <taxon>Chordata</taxon>
        <taxon>Craniata</taxon>
        <taxon>Vertebrata</taxon>
        <taxon>Euteleostomi</taxon>
        <taxon>Actinopterygii</taxon>
        <taxon>Neopterygii</taxon>
        <taxon>Teleostei</taxon>
        <taxon>Ostariophysi</taxon>
        <taxon>Characiformes</taxon>
        <taxon>Characoidei</taxon>
        <taxon>Acestrorhamphidae</taxon>
        <taxon>Acestrorhamphinae</taxon>
        <taxon>Astyanax</taxon>
    </lineage>
</organism>
<evidence type="ECO:0000313" key="4">
    <source>
        <dbReference type="Proteomes" id="UP000694621"/>
    </source>
</evidence>
<dbReference type="InterPro" id="IPR001611">
    <property type="entry name" value="Leu-rich_rpt"/>
</dbReference>
<evidence type="ECO:0000313" key="3">
    <source>
        <dbReference type="Ensembl" id="ENSAMXP00005015426.1"/>
    </source>
</evidence>
<keyword evidence="2" id="KW-0677">Repeat</keyword>
<dbReference type="AlphaFoldDB" id="A0A8B9HML8"/>
<dbReference type="Ensembl" id="ENSAMXT00005017042.1">
    <property type="protein sequence ID" value="ENSAMXP00005015426.1"/>
    <property type="gene ID" value="ENSAMXG00005008154.1"/>
</dbReference>
<sequence>MGHTFYKMFHFFHVSPKNIYPKSWGSSRCLVVNARCAVVFFLVRSAFCLGTLPCEPKIYECLNVYAPLKAFCLCFWLVLLLCRLASCNFGQKTCQNLGSVLNQESSCLKDLDLSNNDLQDSGLELLSAGLKSSHCKLETLRLSGCMVTEKGCFSLAAALSSRPSHLKELDLTFNHPGESGQQLFSARPENAGYTVRMESGGAIRIKPGLKKCKLTKTHTHAFSRSLSLKHTNTH</sequence>
<dbReference type="PROSITE" id="PS51450">
    <property type="entry name" value="LRR"/>
    <property type="match status" value="1"/>
</dbReference>
<evidence type="ECO:0000256" key="2">
    <source>
        <dbReference type="ARBA" id="ARBA00022737"/>
    </source>
</evidence>
<dbReference type="Pfam" id="PF13516">
    <property type="entry name" value="LRR_6"/>
    <property type="match status" value="3"/>
</dbReference>
<name>A0A8B9HML8_ASTMX</name>
<proteinExistence type="predicted"/>
<evidence type="ECO:0000256" key="1">
    <source>
        <dbReference type="ARBA" id="ARBA00022614"/>
    </source>
</evidence>
<protein>
    <recommendedName>
        <fullName evidence="5">SPRY-associated domain-containing protein</fullName>
    </recommendedName>
</protein>